<accession>A0ABY8QRU0</accession>
<reference evidence="8 9" key="1">
    <citation type="submission" date="2023-05" db="EMBL/GenBank/DDBJ databases">
        <title>Lithophilousrod everest ZFBP1038 complete genpme.</title>
        <authorList>
            <person name="Tian M."/>
        </authorList>
    </citation>
    <scope>NUCLEOTIDE SEQUENCE [LARGE SCALE GENOMIC DNA]</scope>
    <source>
        <strain evidence="8 9">ZFBP1038</strain>
    </source>
</reference>
<dbReference type="InterPro" id="IPR050553">
    <property type="entry name" value="Thioredoxin_ResA/DsbE_sf"/>
</dbReference>
<dbReference type="InterPro" id="IPR000866">
    <property type="entry name" value="AhpC/TSA"/>
</dbReference>
<sequence length="205" mass="21464">MTDSISRRRALQAITGAGLGAALVSLAACSPESDALAEQADAGDDKGYIAGDGVITQVESGKRGDPIVAAGETLDGKAFSLEDWRGQVVVLNLWYAACPPCRKEAPGLQANYERFKEDDVVFLGVNVRDAKDAALAFEKTFGISYPAMLDSDGKMVSALNGALPPQATPSTLVLDHEGRPAARVVGEVDESTLKALIGDVLDEEA</sequence>
<evidence type="ECO:0000256" key="6">
    <source>
        <dbReference type="SAM" id="SignalP"/>
    </source>
</evidence>
<feature type="domain" description="Thioredoxin" evidence="7">
    <location>
        <begin position="58"/>
        <end position="202"/>
    </location>
</feature>
<keyword evidence="9" id="KW-1185">Reference proteome</keyword>
<keyword evidence="6" id="KW-0732">Signal</keyword>
<evidence type="ECO:0000256" key="3">
    <source>
        <dbReference type="ARBA" id="ARBA00022968"/>
    </source>
</evidence>
<dbReference type="EMBL" id="CP090958">
    <property type="protein sequence ID" value="WGW10961.1"/>
    <property type="molecule type" value="Genomic_DNA"/>
</dbReference>
<evidence type="ECO:0000256" key="4">
    <source>
        <dbReference type="ARBA" id="ARBA00023157"/>
    </source>
</evidence>
<protein>
    <submittedName>
        <fullName evidence="8">TlpA disulfide reductase family protein</fullName>
    </submittedName>
</protein>
<gene>
    <name evidence="8" type="ORF">LWF01_12705</name>
</gene>
<dbReference type="InterPro" id="IPR006311">
    <property type="entry name" value="TAT_signal"/>
</dbReference>
<keyword evidence="5" id="KW-0676">Redox-active center</keyword>
<keyword evidence="2" id="KW-0201">Cytochrome c-type biogenesis</keyword>
<evidence type="ECO:0000256" key="2">
    <source>
        <dbReference type="ARBA" id="ARBA00022748"/>
    </source>
</evidence>
<keyword evidence="3" id="KW-0812">Transmembrane</keyword>
<evidence type="ECO:0000256" key="5">
    <source>
        <dbReference type="ARBA" id="ARBA00023284"/>
    </source>
</evidence>
<comment type="subcellular location">
    <subcellularLocation>
        <location evidence="1">Cell envelope</location>
    </subcellularLocation>
</comment>
<dbReference type="RefSeq" id="WP_349637743.1">
    <property type="nucleotide sequence ID" value="NZ_CP090958.1"/>
</dbReference>
<dbReference type="PROSITE" id="PS51352">
    <property type="entry name" value="THIOREDOXIN_2"/>
    <property type="match status" value="1"/>
</dbReference>
<dbReference type="PANTHER" id="PTHR42852">
    <property type="entry name" value="THIOL:DISULFIDE INTERCHANGE PROTEIN DSBE"/>
    <property type="match status" value="1"/>
</dbReference>
<evidence type="ECO:0000313" key="8">
    <source>
        <dbReference type="EMBL" id="WGW10961.1"/>
    </source>
</evidence>
<dbReference type="PROSITE" id="PS51318">
    <property type="entry name" value="TAT"/>
    <property type="match status" value="1"/>
</dbReference>
<dbReference type="SUPFAM" id="SSF52833">
    <property type="entry name" value="Thioredoxin-like"/>
    <property type="match status" value="1"/>
</dbReference>
<evidence type="ECO:0000313" key="9">
    <source>
        <dbReference type="Proteomes" id="UP001209083"/>
    </source>
</evidence>
<organism evidence="8 9">
    <name type="scientific">Saxibacter everestensis</name>
    <dbReference type="NCBI Taxonomy" id="2909229"/>
    <lineage>
        <taxon>Bacteria</taxon>
        <taxon>Bacillati</taxon>
        <taxon>Actinomycetota</taxon>
        <taxon>Actinomycetes</taxon>
        <taxon>Micrococcales</taxon>
        <taxon>Brevibacteriaceae</taxon>
        <taxon>Saxibacter</taxon>
    </lineage>
</organism>
<dbReference type="PROSITE" id="PS51257">
    <property type="entry name" value="PROKAR_LIPOPROTEIN"/>
    <property type="match status" value="1"/>
</dbReference>
<proteinExistence type="predicted"/>
<dbReference type="InterPro" id="IPR036249">
    <property type="entry name" value="Thioredoxin-like_sf"/>
</dbReference>
<feature type="signal peptide" evidence="6">
    <location>
        <begin position="1"/>
        <end position="27"/>
    </location>
</feature>
<dbReference type="PANTHER" id="PTHR42852:SF6">
    <property type="entry name" value="THIOL:DISULFIDE INTERCHANGE PROTEIN DSBE"/>
    <property type="match status" value="1"/>
</dbReference>
<feature type="chain" id="PRO_5046920158" evidence="6">
    <location>
        <begin position="28"/>
        <end position="205"/>
    </location>
</feature>
<dbReference type="CDD" id="cd02966">
    <property type="entry name" value="TlpA_like_family"/>
    <property type="match status" value="1"/>
</dbReference>
<dbReference type="Proteomes" id="UP001209083">
    <property type="component" value="Chromosome"/>
</dbReference>
<name>A0ABY8QRU0_9MICO</name>
<evidence type="ECO:0000256" key="1">
    <source>
        <dbReference type="ARBA" id="ARBA00004196"/>
    </source>
</evidence>
<keyword evidence="3" id="KW-0735">Signal-anchor</keyword>
<evidence type="ECO:0000259" key="7">
    <source>
        <dbReference type="PROSITE" id="PS51352"/>
    </source>
</evidence>
<dbReference type="Pfam" id="PF00578">
    <property type="entry name" value="AhpC-TSA"/>
    <property type="match status" value="1"/>
</dbReference>
<dbReference type="InterPro" id="IPR013766">
    <property type="entry name" value="Thioredoxin_domain"/>
</dbReference>
<dbReference type="Gene3D" id="3.40.30.10">
    <property type="entry name" value="Glutaredoxin"/>
    <property type="match status" value="1"/>
</dbReference>
<keyword evidence="4" id="KW-1015">Disulfide bond</keyword>